<keyword evidence="19" id="KW-1185">Reference proteome</keyword>
<dbReference type="Gene3D" id="3.40.50.1820">
    <property type="entry name" value="alpha/beta hydrolase"/>
    <property type="match status" value="1"/>
</dbReference>
<dbReference type="Gene3D" id="2.140.10.30">
    <property type="entry name" value="Dipeptidylpeptidase IV, N-terminal domain"/>
    <property type="match status" value="1"/>
</dbReference>
<dbReference type="Pfam" id="PF00326">
    <property type="entry name" value="Peptidase_S9"/>
    <property type="match status" value="1"/>
</dbReference>
<dbReference type="InterPro" id="IPR001375">
    <property type="entry name" value="Peptidase_S9_cat"/>
</dbReference>
<dbReference type="Pfam" id="PF00930">
    <property type="entry name" value="DPPIV_N"/>
    <property type="match status" value="1"/>
</dbReference>
<dbReference type="FunFam" id="3.40.50.1820:FF:000003">
    <property type="entry name" value="Dipeptidyl peptidase 4"/>
    <property type="match status" value="1"/>
</dbReference>
<dbReference type="SUPFAM" id="SSF53474">
    <property type="entry name" value="alpha/beta-Hydrolases"/>
    <property type="match status" value="1"/>
</dbReference>
<dbReference type="GO" id="GO:0012505">
    <property type="term" value="C:endomembrane system"/>
    <property type="evidence" value="ECO:0007669"/>
    <property type="project" value="UniProtKB-SubCell"/>
</dbReference>
<keyword evidence="7" id="KW-0720">Serine protease</keyword>
<evidence type="ECO:0000256" key="5">
    <source>
        <dbReference type="ARBA" id="ARBA00022692"/>
    </source>
</evidence>
<evidence type="ECO:0000313" key="20">
    <source>
        <dbReference type="Proteomes" id="UP001372834"/>
    </source>
</evidence>
<evidence type="ECO:0000313" key="19">
    <source>
        <dbReference type="Proteomes" id="UP001359485"/>
    </source>
</evidence>
<dbReference type="SUPFAM" id="SSF82171">
    <property type="entry name" value="DPP6 N-terminal domain-like"/>
    <property type="match status" value="1"/>
</dbReference>
<keyword evidence="10 14" id="KW-0472">Membrane</keyword>
<protein>
    <recommendedName>
        <fullName evidence="13">Venom dipeptidyl peptidase 4</fullName>
    </recommendedName>
</protein>
<dbReference type="PANTHER" id="PTHR11731">
    <property type="entry name" value="PROTEASE FAMILY S9B,C DIPEPTIDYL-PEPTIDASE IV-RELATED"/>
    <property type="match status" value="1"/>
</dbReference>
<dbReference type="GO" id="GO:0004177">
    <property type="term" value="F:aminopeptidase activity"/>
    <property type="evidence" value="ECO:0007669"/>
    <property type="project" value="UniProtKB-KW"/>
</dbReference>
<dbReference type="GO" id="GO:0008239">
    <property type="term" value="F:dipeptidyl-peptidase activity"/>
    <property type="evidence" value="ECO:0007669"/>
    <property type="project" value="TreeGrafter"/>
</dbReference>
<evidence type="ECO:0000256" key="7">
    <source>
        <dbReference type="ARBA" id="ARBA00022825"/>
    </source>
</evidence>
<evidence type="ECO:0000256" key="2">
    <source>
        <dbReference type="ARBA" id="ARBA00010036"/>
    </source>
</evidence>
<dbReference type="InterPro" id="IPR002469">
    <property type="entry name" value="Peptidase_S9B_N"/>
</dbReference>
<evidence type="ECO:0000256" key="4">
    <source>
        <dbReference type="ARBA" id="ARBA00022670"/>
    </source>
</evidence>
<evidence type="ECO:0000259" key="15">
    <source>
        <dbReference type="Pfam" id="PF00326"/>
    </source>
</evidence>
<keyword evidence="9 14" id="KW-1133">Transmembrane helix</keyword>
<feature type="transmembrane region" description="Helical" evidence="14">
    <location>
        <begin position="16"/>
        <end position="37"/>
    </location>
</feature>
<keyword evidence="8" id="KW-0735">Signal-anchor</keyword>
<comment type="similarity">
    <text evidence="2">Belongs to the peptidase S9B family. DPPIV subfamily.</text>
</comment>
<evidence type="ECO:0000256" key="6">
    <source>
        <dbReference type="ARBA" id="ARBA00022801"/>
    </source>
</evidence>
<evidence type="ECO:0000256" key="14">
    <source>
        <dbReference type="SAM" id="Phobius"/>
    </source>
</evidence>
<evidence type="ECO:0000256" key="9">
    <source>
        <dbReference type="ARBA" id="ARBA00022989"/>
    </source>
</evidence>
<keyword evidence="4" id="KW-0645">Protease</keyword>
<evidence type="ECO:0000256" key="1">
    <source>
        <dbReference type="ARBA" id="ARBA00004606"/>
    </source>
</evidence>
<dbReference type="GO" id="GO:0008236">
    <property type="term" value="F:serine-type peptidase activity"/>
    <property type="evidence" value="ECO:0007669"/>
    <property type="project" value="UniProtKB-KW"/>
</dbReference>
<feature type="domain" description="Peptidase S9 prolyl oligopeptidase catalytic" evidence="15">
    <location>
        <begin position="588"/>
        <end position="792"/>
    </location>
</feature>
<evidence type="ECO:0000256" key="3">
    <source>
        <dbReference type="ARBA" id="ARBA00022438"/>
    </source>
</evidence>
<dbReference type="GO" id="GO:0005886">
    <property type="term" value="C:plasma membrane"/>
    <property type="evidence" value="ECO:0007669"/>
    <property type="project" value="TreeGrafter"/>
</dbReference>
<comment type="caution">
    <text evidence="18">The sequence shown here is derived from an EMBL/GenBank/DDBJ whole genome shotgun (WGS) entry which is preliminary data.</text>
</comment>
<evidence type="ECO:0000256" key="8">
    <source>
        <dbReference type="ARBA" id="ARBA00022968"/>
    </source>
</evidence>
<name>A0AAN8PW95_POLSC</name>
<evidence type="ECO:0000313" key="17">
    <source>
        <dbReference type="EMBL" id="KAK6619199.1"/>
    </source>
</evidence>
<evidence type="ECO:0000256" key="10">
    <source>
        <dbReference type="ARBA" id="ARBA00023136"/>
    </source>
</evidence>
<accession>A0AAN8PW95</accession>
<dbReference type="GO" id="GO:0006508">
    <property type="term" value="P:proteolysis"/>
    <property type="evidence" value="ECO:0007669"/>
    <property type="project" value="UniProtKB-KW"/>
</dbReference>
<evidence type="ECO:0000256" key="12">
    <source>
        <dbReference type="ARBA" id="ARBA00037847"/>
    </source>
</evidence>
<dbReference type="Proteomes" id="UP001372834">
    <property type="component" value="Unassembled WGS sequence"/>
</dbReference>
<dbReference type="InterPro" id="IPR050278">
    <property type="entry name" value="Serine_Prot_S9B/DPPIV"/>
</dbReference>
<proteinExistence type="inferred from homology"/>
<dbReference type="PANTHER" id="PTHR11731:SF200">
    <property type="entry name" value="DIPEPTIDYL PEPTIDASE 10, ISOFORM B"/>
    <property type="match status" value="1"/>
</dbReference>
<feature type="domain" description="Dipeptidylpeptidase IV N-terminal" evidence="16">
    <location>
        <begin position="121"/>
        <end position="504"/>
    </location>
</feature>
<evidence type="ECO:0000256" key="13">
    <source>
        <dbReference type="ARBA" id="ARBA00072929"/>
    </source>
</evidence>
<dbReference type="AlphaFoldDB" id="A0AAN8PW95"/>
<gene>
    <name evidence="18" type="ORF">RUM43_009326</name>
    <name evidence="17" type="ORF">RUM44_003581</name>
</gene>
<keyword evidence="11" id="KW-0325">Glycoprotein</keyword>
<organism evidence="18 20">
    <name type="scientific">Polyplax serrata</name>
    <name type="common">Common mouse louse</name>
    <dbReference type="NCBI Taxonomy" id="468196"/>
    <lineage>
        <taxon>Eukaryota</taxon>
        <taxon>Metazoa</taxon>
        <taxon>Ecdysozoa</taxon>
        <taxon>Arthropoda</taxon>
        <taxon>Hexapoda</taxon>
        <taxon>Insecta</taxon>
        <taxon>Pterygota</taxon>
        <taxon>Neoptera</taxon>
        <taxon>Paraneoptera</taxon>
        <taxon>Psocodea</taxon>
        <taxon>Troctomorpha</taxon>
        <taxon>Phthiraptera</taxon>
        <taxon>Anoplura</taxon>
        <taxon>Polyplacidae</taxon>
        <taxon>Polyplax</taxon>
    </lineage>
</organism>
<sequence>MDRDGGKGRRVNRRRILITGATGCIILALIILGIVLLSKNNAENEAHAHAHHKRLATVELEEILEGSLVPARFNGTYISDTEIMYKTRANNVVLYNVVTKKTEVLLSGEPVLESALSFQLSADRNYLLVAHTFQNLYRYSFIAHYEIYNLKTKQSFPLSLKEDLRLILLAQWAPTGNGIAFVLHDNLDIYYKSSPESTAYRITNTGVPTVIYNGVPDWVNEEEVFNSNVAMWFSKDGKKLAYASFNDSMTRVMSIPFYGLPGNLDFQYSRAVNIRYPKPGSPNPVVSLHVAHLENIGKGPINVFEVPPPNELKMAEPILTAVTWPDENHLSAVWANRVQNMSYVTMCDSRETGCRNILTVMEDKGWVDFFVPPMFSSDGSKMALILPQNQGAEGDFRHAVLAEKRGTASEYIVRPLTKGKYTVTDILFYDDVKNLVYYLATMEGHPEQLHLFVVPTEGNNRDPECLSCKVKTELQSKPCLYNRAVFGKGSNPTYALSCLGPGIPETSIYDTNNNKLLTWEDNSFILNKLGDRALPIVERLTVPISGGFKAVVTLFLPPDIDRSGKTKYPLLVNVYAGPDSYQATEKFSVDWNTYLTGNKSIICATIDGRGSGLKGNKMVFSIYRRLGTYEIEDQIEVTSYLQQTYPYIDGERSAIWGWSYGGYATAMALAQDRSKVFKCGISVAPVTDWAYYDTIYTERYMGLPRHDDNLLGYAEAQLNDKVENIRTKQFFLVHGTLDDNVHYQQSMMLSKALAQSDILFGQQTYPDEEHGLAGVRPHLYHTLEKFLNQCFDLQ</sequence>
<dbReference type="InterPro" id="IPR029058">
    <property type="entry name" value="AB_hydrolase_fold"/>
</dbReference>
<reference evidence="18 20" key="1">
    <citation type="submission" date="2023-10" db="EMBL/GenBank/DDBJ databases">
        <title>Genomes of two closely related lineages of the louse Polyplax serrata with different host specificities.</title>
        <authorList>
            <person name="Martinu J."/>
            <person name="Tarabai H."/>
            <person name="Stefka J."/>
            <person name="Hypsa V."/>
        </authorList>
    </citation>
    <scope>NUCLEOTIDE SEQUENCE [LARGE SCALE GENOMIC DNA]</scope>
    <source>
        <strain evidence="17">98ZLc_SE</strain>
        <strain evidence="18">HR10_N</strain>
    </source>
</reference>
<evidence type="ECO:0000259" key="16">
    <source>
        <dbReference type="Pfam" id="PF00930"/>
    </source>
</evidence>
<evidence type="ECO:0000256" key="11">
    <source>
        <dbReference type="ARBA" id="ARBA00023180"/>
    </source>
</evidence>
<evidence type="ECO:0000313" key="18">
    <source>
        <dbReference type="EMBL" id="KAK6623474.1"/>
    </source>
</evidence>
<keyword evidence="6" id="KW-0378">Hydrolase</keyword>
<dbReference type="EMBL" id="JAWJWE010000038">
    <property type="protein sequence ID" value="KAK6623474.1"/>
    <property type="molecule type" value="Genomic_DNA"/>
</dbReference>
<dbReference type="EMBL" id="JAWJWF010000049">
    <property type="protein sequence ID" value="KAK6619199.1"/>
    <property type="molecule type" value="Genomic_DNA"/>
</dbReference>
<keyword evidence="5 14" id="KW-0812">Transmembrane</keyword>
<keyword evidence="3" id="KW-0031">Aminopeptidase</keyword>
<dbReference type="Proteomes" id="UP001359485">
    <property type="component" value="Unassembled WGS sequence"/>
</dbReference>
<comment type="subcellular location">
    <subcellularLocation>
        <location evidence="12">Endomembrane system</location>
        <topology evidence="12">Single-pass membrane protein</topology>
    </subcellularLocation>
    <subcellularLocation>
        <location evidence="1">Membrane</location>
        <topology evidence="1">Single-pass type II membrane protein</topology>
    </subcellularLocation>
</comment>